<feature type="transmembrane region" description="Helical" evidence="10">
    <location>
        <begin position="274"/>
        <end position="293"/>
    </location>
</feature>
<feature type="transmembrane region" description="Helical" evidence="10">
    <location>
        <begin position="6"/>
        <end position="29"/>
    </location>
</feature>
<dbReference type="NCBIfam" id="TIGR00353">
    <property type="entry name" value="nrfE"/>
    <property type="match status" value="1"/>
</dbReference>
<dbReference type="NCBIfam" id="NF007691">
    <property type="entry name" value="PRK10369.1"/>
    <property type="match status" value="1"/>
</dbReference>
<dbReference type="InterPro" id="IPR002541">
    <property type="entry name" value="Cyt_c_assembly"/>
</dbReference>
<feature type="transmembrane region" description="Helical" evidence="10">
    <location>
        <begin position="493"/>
        <end position="516"/>
    </location>
</feature>
<feature type="domain" description="Cytochrome c-type biogenesis protein CcmF C-terminal" evidence="12">
    <location>
        <begin position="315"/>
        <end position="639"/>
    </location>
</feature>
<dbReference type="GO" id="GO:0005886">
    <property type="term" value="C:plasma membrane"/>
    <property type="evidence" value="ECO:0007669"/>
    <property type="project" value="UniProtKB-SubCell"/>
</dbReference>
<evidence type="ECO:0000313" key="13">
    <source>
        <dbReference type="EMBL" id="VAW76581.1"/>
    </source>
</evidence>
<gene>
    <name evidence="13" type="ORF">MNBD_GAMMA15-442</name>
</gene>
<evidence type="ECO:0000256" key="10">
    <source>
        <dbReference type="SAM" id="Phobius"/>
    </source>
</evidence>
<evidence type="ECO:0000256" key="5">
    <source>
        <dbReference type="ARBA" id="ARBA00022692"/>
    </source>
</evidence>
<dbReference type="Pfam" id="PF16327">
    <property type="entry name" value="CcmF_C"/>
    <property type="match status" value="1"/>
</dbReference>
<feature type="transmembrane region" description="Helical" evidence="10">
    <location>
        <begin position="209"/>
        <end position="229"/>
    </location>
</feature>
<dbReference type="GO" id="GO:0017004">
    <property type="term" value="P:cytochrome complex assembly"/>
    <property type="evidence" value="ECO:0007669"/>
    <property type="project" value="UniProtKB-KW"/>
</dbReference>
<feature type="transmembrane region" description="Helical" evidence="10">
    <location>
        <begin position="177"/>
        <end position="197"/>
    </location>
</feature>
<keyword evidence="4" id="KW-0997">Cell inner membrane</keyword>
<reference evidence="13" key="1">
    <citation type="submission" date="2018-06" db="EMBL/GenBank/DDBJ databases">
        <authorList>
            <person name="Zhirakovskaya E."/>
        </authorList>
    </citation>
    <scope>NUCLEOTIDE SEQUENCE</scope>
</reference>
<feature type="transmembrane region" description="Helical" evidence="10">
    <location>
        <begin position="618"/>
        <end position="637"/>
    </location>
</feature>
<dbReference type="PRINTS" id="PR01410">
    <property type="entry name" value="CCBIOGENESIS"/>
</dbReference>
<protein>
    <submittedName>
        <fullName evidence="13">Cytochrome c heme lyase subunit CcmF</fullName>
    </submittedName>
</protein>
<evidence type="ECO:0000259" key="12">
    <source>
        <dbReference type="Pfam" id="PF16327"/>
    </source>
</evidence>
<keyword evidence="5 10" id="KW-0812">Transmembrane</keyword>
<keyword evidence="3" id="KW-1003">Cell membrane</keyword>
<dbReference type="GO" id="GO:0020037">
    <property type="term" value="F:heme binding"/>
    <property type="evidence" value="ECO:0007669"/>
    <property type="project" value="InterPro"/>
</dbReference>
<feature type="transmembrane region" description="Helical" evidence="10">
    <location>
        <begin position="125"/>
        <end position="142"/>
    </location>
</feature>
<organism evidence="13">
    <name type="scientific">hydrothermal vent metagenome</name>
    <dbReference type="NCBI Taxonomy" id="652676"/>
    <lineage>
        <taxon>unclassified sequences</taxon>
        <taxon>metagenomes</taxon>
        <taxon>ecological metagenomes</taxon>
    </lineage>
</organism>
<dbReference type="PANTHER" id="PTHR43653">
    <property type="entry name" value="CYTOCHROME C ASSEMBLY PROTEIN-RELATED"/>
    <property type="match status" value="1"/>
</dbReference>
<evidence type="ECO:0000256" key="3">
    <source>
        <dbReference type="ARBA" id="ARBA00022475"/>
    </source>
</evidence>
<feature type="transmembrane region" description="Helical" evidence="10">
    <location>
        <begin position="249"/>
        <end position="265"/>
    </location>
</feature>
<evidence type="ECO:0000256" key="2">
    <source>
        <dbReference type="ARBA" id="ARBA00009186"/>
    </source>
</evidence>
<keyword evidence="8 10" id="KW-0472">Membrane</keyword>
<dbReference type="GO" id="GO:0016829">
    <property type="term" value="F:lyase activity"/>
    <property type="evidence" value="ECO:0007669"/>
    <property type="project" value="UniProtKB-KW"/>
</dbReference>
<dbReference type="InterPro" id="IPR003567">
    <property type="entry name" value="Cyt_c_biogenesis"/>
</dbReference>
<dbReference type="PRINTS" id="PR01411">
    <property type="entry name" value="CCMFBIOGNSIS"/>
</dbReference>
<dbReference type="GO" id="GO:0015232">
    <property type="term" value="F:heme transmembrane transporter activity"/>
    <property type="evidence" value="ECO:0007669"/>
    <property type="project" value="InterPro"/>
</dbReference>
<feature type="transmembrane region" description="Helical" evidence="10">
    <location>
        <begin position="96"/>
        <end position="113"/>
    </location>
</feature>
<evidence type="ECO:0000256" key="7">
    <source>
        <dbReference type="ARBA" id="ARBA00022989"/>
    </source>
</evidence>
<dbReference type="Pfam" id="PF01578">
    <property type="entry name" value="Cytochrom_C_asm"/>
    <property type="match status" value="1"/>
</dbReference>
<feature type="transmembrane region" description="Helical" evidence="10">
    <location>
        <begin position="313"/>
        <end position="331"/>
    </location>
</feature>
<sequence length="665" mass="73209">MIPELGHFALILGLCLAIIQATIPLIGSLNRTPSWVAVARPAAYGQFVFLAISFAALVYAFLTDDFSVLYVAQHGNTELPIVYKVSAVWGAHEGSLLLWGFILSGWTIAVAAFSRTLPEETVARVLSVMGMISIGFLSFLLFTSNPFARLFPAALQGGELNPLLQDFGLAIHPPMLYMGYVGLSVAFSFAIAALIGGKLDNTWARWSRPWTLIAWTFLTVGIVLGSWWAYYELGWGGWWFWDPVENASFMPWLAGTALVHSLAVTEKRGAFKRWTVLLALLAFSLSLLGTFLVRSGVLTSVHAFASDPARGMFILMFLMIVIGGSLLLYAFRAPSITRGGGFDMLSRETFLLGNNLLLIIITALVLLGTLAPLLYDAMGWGKISVGFPWFNRMFVIFTPVMILLMGAGPLTRWKHQDPDAFLKQLRVALFISVAAGIIVALPFVRDSWSAGLAVALSVWLLTTLLTSLRLRLHHRGGFSTLLSDFTSRGGRSYYGMWVAHIGIAVFVVGVTFVTQFDIEKDVRMSPGQEIMLNNYLFRFDGTAIHEGPNYQAQRGTVHVSRNGKEIAVLHPEKRTYRVQTKPMTEAGIDAGLFRDIYVSLGESLGGGDWALRLYYKPMVRWIWLGGLLMGFGGLLAASDPRYRMRVVARLRGETPPDALTAAGQA</sequence>
<evidence type="ECO:0000256" key="9">
    <source>
        <dbReference type="ARBA" id="ARBA00037230"/>
    </source>
</evidence>
<evidence type="ECO:0000259" key="11">
    <source>
        <dbReference type="Pfam" id="PF01578"/>
    </source>
</evidence>
<comment type="function">
    <text evidence="9">Required for the biogenesis of c-type cytochromes. Possible subunit of a heme lyase.</text>
</comment>
<dbReference type="EMBL" id="UOFN01000061">
    <property type="protein sequence ID" value="VAW76581.1"/>
    <property type="molecule type" value="Genomic_DNA"/>
</dbReference>
<evidence type="ECO:0000256" key="8">
    <source>
        <dbReference type="ARBA" id="ARBA00023136"/>
    </source>
</evidence>
<dbReference type="InterPro" id="IPR003568">
    <property type="entry name" value="Cyt_c_biogenesis_CcmF"/>
</dbReference>
<feature type="transmembrane region" description="Helical" evidence="10">
    <location>
        <begin position="352"/>
        <end position="374"/>
    </location>
</feature>
<keyword evidence="7 10" id="KW-1133">Transmembrane helix</keyword>
<evidence type="ECO:0000256" key="4">
    <source>
        <dbReference type="ARBA" id="ARBA00022519"/>
    </source>
</evidence>
<accession>A0A3B0YAN4</accession>
<feature type="transmembrane region" description="Helical" evidence="10">
    <location>
        <begin position="41"/>
        <end position="62"/>
    </location>
</feature>
<feature type="transmembrane region" description="Helical" evidence="10">
    <location>
        <begin position="425"/>
        <end position="444"/>
    </location>
</feature>
<dbReference type="InterPro" id="IPR032523">
    <property type="entry name" value="CcmF_C"/>
</dbReference>
<feature type="transmembrane region" description="Helical" evidence="10">
    <location>
        <begin position="450"/>
        <end position="472"/>
    </location>
</feature>
<evidence type="ECO:0000256" key="1">
    <source>
        <dbReference type="ARBA" id="ARBA00004429"/>
    </source>
</evidence>
<feature type="domain" description="Cytochrome c assembly protein" evidence="11">
    <location>
        <begin position="89"/>
        <end position="295"/>
    </location>
</feature>
<keyword evidence="6" id="KW-0201">Cytochrome c-type biogenesis</keyword>
<keyword evidence="13" id="KW-0456">Lyase</keyword>
<proteinExistence type="inferred from homology"/>
<dbReference type="AlphaFoldDB" id="A0A3B0YAN4"/>
<dbReference type="PANTHER" id="PTHR43653:SF1">
    <property type="entry name" value="CYTOCHROME C-TYPE BIOGENESIS PROTEIN CCMF"/>
    <property type="match status" value="1"/>
</dbReference>
<feature type="transmembrane region" description="Helical" evidence="10">
    <location>
        <begin position="394"/>
        <end position="413"/>
    </location>
</feature>
<comment type="similarity">
    <text evidence="2">Belongs to the CcmF/CycK/Ccl1/NrfE/CcsA family.</text>
</comment>
<evidence type="ECO:0000256" key="6">
    <source>
        <dbReference type="ARBA" id="ARBA00022748"/>
    </source>
</evidence>
<comment type="subcellular location">
    <subcellularLocation>
        <location evidence="1">Cell inner membrane</location>
        <topology evidence="1">Multi-pass membrane protein</topology>
    </subcellularLocation>
</comment>
<name>A0A3B0YAN4_9ZZZZ</name>